<dbReference type="Proteomes" id="UP000179076">
    <property type="component" value="Unassembled WGS sequence"/>
</dbReference>
<dbReference type="AlphaFoldDB" id="A0A1F6VDH7"/>
<comment type="caution">
    <text evidence="1">The sequence shown here is derived from an EMBL/GenBank/DDBJ whole genome shotgun (WGS) entry which is preliminary data.</text>
</comment>
<dbReference type="EMBL" id="MFSP01000050">
    <property type="protein sequence ID" value="OGI67680.1"/>
    <property type="molecule type" value="Genomic_DNA"/>
</dbReference>
<reference evidence="1 2" key="1">
    <citation type="journal article" date="2016" name="Nat. Commun.">
        <title>Thousands of microbial genomes shed light on interconnected biogeochemical processes in an aquifer system.</title>
        <authorList>
            <person name="Anantharaman K."/>
            <person name="Brown C.T."/>
            <person name="Hug L.A."/>
            <person name="Sharon I."/>
            <person name="Castelle C.J."/>
            <person name="Probst A.J."/>
            <person name="Thomas B.C."/>
            <person name="Singh A."/>
            <person name="Wilkins M.J."/>
            <person name="Karaoz U."/>
            <person name="Brodie E.L."/>
            <person name="Williams K.H."/>
            <person name="Hubbard S.S."/>
            <person name="Banfield J.F."/>
        </authorList>
    </citation>
    <scope>NUCLEOTIDE SEQUENCE [LARGE SCALE GENOMIC DNA]</scope>
</reference>
<evidence type="ECO:0000313" key="1">
    <source>
        <dbReference type="EMBL" id="OGI67680.1"/>
    </source>
</evidence>
<accession>A0A1F6VDH7</accession>
<gene>
    <name evidence="1" type="ORF">A2W18_10350</name>
</gene>
<proteinExistence type="predicted"/>
<name>A0A1F6VDH7_9PROT</name>
<organism evidence="1 2">
    <name type="scientific">Candidatus Muproteobacteria bacterium RBG_16_60_9</name>
    <dbReference type="NCBI Taxonomy" id="1817755"/>
    <lineage>
        <taxon>Bacteria</taxon>
        <taxon>Pseudomonadati</taxon>
        <taxon>Pseudomonadota</taxon>
        <taxon>Candidatus Muproteobacteria</taxon>
    </lineage>
</organism>
<protein>
    <submittedName>
        <fullName evidence="1">Uncharacterized protein</fullName>
    </submittedName>
</protein>
<evidence type="ECO:0000313" key="2">
    <source>
        <dbReference type="Proteomes" id="UP000179076"/>
    </source>
</evidence>
<sequence length="94" mass="10250">MVQPDGIPSCFPDELPAPRGVSDFVAVALTVNHYLDLLDAAVGIQADRVRDEFVLADHFVDDEIAAAADLPQPYLLIRHLDTRSAFDFALLNTG</sequence>